<dbReference type="InterPro" id="IPR001789">
    <property type="entry name" value="Sig_transdc_resp-reg_receiver"/>
</dbReference>
<name>A0ABP9L3F2_9GAMM</name>
<evidence type="ECO:0000313" key="3">
    <source>
        <dbReference type="EMBL" id="GAA5068703.1"/>
    </source>
</evidence>
<gene>
    <name evidence="3" type="ORF">GCM10025759_04700</name>
</gene>
<dbReference type="CDD" id="cd00156">
    <property type="entry name" value="REC"/>
    <property type="match status" value="1"/>
</dbReference>
<dbReference type="Proteomes" id="UP001501083">
    <property type="component" value="Unassembled WGS sequence"/>
</dbReference>
<organism evidence="3 4">
    <name type="scientific">Lysobacter panacisoli</name>
    <dbReference type="NCBI Taxonomy" id="1255263"/>
    <lineage>
        <taxon>Bacteria</taxon>
        <taxon>Pseudomonadati</taxon>
        <taxon>Pseudomonadota</taxon>
        <taxon>Gammaproteobacteria</taxon>
        <taxon>Lysobacterales</taxon>
        <taxon>Lysobacteraceae</taxon>
        <taxon>Lysobacter</taxon>
    </lineage>
</organism>
<dbReference type="PROSITE" id="PS50110">
    <property type="entry name" value="RESPONSE_REGULATORY"/>
    <property type="match status" value="1"/>
</dbReference>
<proteinExistence type="predicted"/>
<comment type="caution">
    <text evidence="1">Lacks conserved residue(s) required for the propagation of feature annotation.</text>
</comment>
<evidence type="ECO:0000259" key="2">
    <source>
        <dbReference type="PROSITE" id="PS50110"/>
    </source>
</evidence>
<keyword evidence="4" id="KW-1185">Reference proteome</keyword>
<feature type="domain" description="Response regulatory" evidence="2">
    <location>
        <begin position="3"/>
        <end position="115"/>
    </location>
</feature>
<protein>
    <recommendedName>
        <fullName evidence="2">Response regulatory domain-containing protein</fullName>
    </recommendedName>
</protein>
<accession>A0ABP9L3F2</accession>
<sequence>MLRVLIVDEDLASRQLARTILARAGWEALDFSDAASALDCFRRERIDAVLIGELPGYGGIDVCCALRPEQVGRLRIASAPRPDTGPLTLTKRDQNKTAALRRGTMLPHMEKMVIL</sequence>
<evidence type="ECO:0000313" key="4">
    <source>
        <dbReference type="Proteomes" id="UP001501083"/>
    </source>
</evidence>
<comment type="caution">
    <text evidence="3">The sequence shown here is derived from an EMBL/GenBank/DDBJ whole genome shotgun (WGS) entry which is preliminary data.</text>
</comment>
<dbReference type="Gene3D" id="3.40.50.2300">
    <property type="match status" value="1"/>
</dbReference>
<dbReference type="InterPro" id="IPR011006">
    <property type="entry name" value="CheY-like_superfamily"/>
</dbReference>
<dbReference type="SUPFAM" id="SSF52172">
    <property type="entry name" value="CheY-like"/>
    <property type="match status" value="1"/>
</dbReference>
<dbReference type="Pfam" id="PF00072">
    <property type="entry name" value="Response_reg"/>
    <property type="match status" value="1"/>
</dbReference>
<evidence type="ECO:0000256" key="1">
    <source>
        <dbReference type="PROSITE-ProRule" id="PRU00169"/>
    </source>
</evidence>
<reference evidence="4" key="1">
    <citation type="journal article" date="2019" name="Int. J. Syst. Evol. Microbiol.">
        <title>The Global Catalogue of Microorganisms (GCM) 10K type strain sequencing project: providing services to taxonomists for standard genome sequencing and annotation.</title>
        <authorList>
            <consortium name="The Broad Institute Genomics Platform"/>
            <consortium name="The Broad Institute Genome Sequencing Center for Infectious Disease"/>
            <person name="Wu L."/>
            <person name="Ma J."/>
        </authorList>
    </citation>
    <scope>NUCLEOTIDE SEQUENCE [LARGE SCALE GENOMIC DNA]</scope>
    <source>
        <strain evidence="4">JCM 19212</strain>
    </source>
</reference>
<dbReference type="EMBL" id="BAABKY010000001">
    <property type="protein sequence ID" value="GAA5068703.1"/>
    <property type="molecule type" value="Genomic_DNA"/>
</dbReference>